<evidence type="ECO:0000256" key="4">
    <source>
        <dbReference type="PROSITE-ProRule" id="PRU00169"/>
    </source>
</evidence>
<gene>
    <name evidence="6" type="ORF">OJ962_28435</name>
</gene>
<protein>
    <submittedName>
        <fullName evidence="6">Response regulator</fullName>
    </submittedName>
</protein>
<dbReference type="CDD" id="cd17541">
    <property type="entry name" value="REC_CheB-like"/>
    <property type="match status" value="1"/>
</dbReference>
<accession>A0ABT4RSN2</accession>
<sequence length="127" mass="13194">MTAPTRVLVADDEPLIRLLLRHTLERRPGLEIVGEAADGAEALSLIEALQPDIVVLDLSMPEPDGLEVTRRLRAARNACGIVVFSSTTGAEPAVLACGADRFVDKAAGVEDAVDAVVALSALRGPGG</sequence>
<evidence type="ECO:0000256" key="3">
    <source>
        <dbReference type="ARBA" id="ARBA00023163"/>
    </source>
</evidence>
<feature type="modified residue" description="4-aspartylphosphate" evidence="4">
    <location>
        <position position="57"/>
    </location>
</feature>
<proteinExistence type="predicted"/>
<dbReference type="Proteomes" id="UP001147700">
    <property type="component" value="Unassembled WGS sequence"/>
</dbReference>
<evidence type="ECO:0000256" key="2">
    <source>
        <dbReference type="ARBA" id="ARBA00023125"/>
    </source>
</evidence>
<dbReference type="PANTHER" id="PTHR43214">
    <property type="entry name" value="TWO-COMPONENT RESPONSE REGULATOR"/>
    <property type="match status" value="1"/>
</dbReference>
<dbReference type="Pfam" id="PF00072">
    <property type="entry name" value="Response_reg"/>
    <property type="match status" value="1"/>
</dbReference>
<keyword evidence="4" id="KW-0597">Phosphoprotein</keyword>
<dbReference type="SMART" id="SM00448">
    <property type="entry name" value="REC"/>
    <property type="match status" value="1"/>
</dbReference>
<reference evidence="6" key="1">
    <citation type="submission" date="2022-10" db="EMBL/GenBank/DDBJ databases">
        <title>The WGS of Solirubrobacter sp. CPCC 204708.</title>
        <authorList>
            <person name="Jiang Z."/>
        </authorList>
    </citation>
    <scope>NUCLEOTIDE SEQUENCE</scope>
    <source>
        <strain evidence="6">CPCC 204708</strain>
    </source>
</reference>
<name>A0ABT4RSN2_9ACTN</name>
<dbReference type="EMBL" id="JAPCID010000057">
    <property type="protein sequence ID" value="MDA0141455.1"/>
    <property type="molecule type" value="Genomic_DNA"/>
</dbReference>
<keyword evidence="7" id="KW-1185">Reference proteome</keyword>
<dbReference type="Gene3D" id="3.40.50.2300">
    <property type="match status" value="1"/>
</dbReference>
<keyword evidence="2" id="KW-0238">DNA-binding</keyword>
<keyword evidence="1" id="KW-0805">Transcription regulation</keyword>
<evidence type="ECO:0000313" key="7">
    <source>
        <dbReference type="Proteomes" id="UP001147700"/>
    </source>
</evidence>
<dbReference type="InterPro" id="IPR039420">
    <property type="entry name" value="WalR-like"/>
</dbReference>
<organism evidence="6 7">
    <name type="scientific">Solirubrobacter deserti</name>
    <dbReference type="NCBI Taxonomy" id="2282478"/>
    <lineage>
        <taxon>Bacteria</taxon>
        <taxon>Bacillati</taxon>
        <taxon>Actinomycetota</taxon>
        <taxon>Thermoleophilia</taxon>
        <taxon>Solirubrobacterales</taxon>
        <taxon>Solirubrobacteraceae</taxon>
        <taxon>Solirubrobacter</taxon>
    </lineage>
</organism>
<dbReference type="SUPFAM" id="SSF52172">
    <property type="entry name" value="CheY-like"/>
    <property type="match status" value="1"/>
</dbReference>
<comment type="caution">
    <text evidence="6">The sequence shown here is derived from an EMBL/GenBank/DDBJ whole genome shotgun (WGS) entry which is preliminary data.</text>
</comment>
<dbReference type="PANTHER" id="PTHR43214:SF41">
    <property type="entry name" value="NITRATE_NITRITE RESPONSE REGULATOR PROTEIN NARP"/>
    <property type="match status" value="1"/>
</dbReference>
<dbReference type="InterPro" id="IPR001789">
    <property type="entry name" value="Sig_transdc_resp-reg_receiver"/>
</dbReference>
<dbReference type="PROSITE" id="PS50110">
    <property type="entry name" value="RESPONSE_REGULATORY"/>
    <property type="match status" value="1"/>
</dbReference>
<keyword evidence="3" id="KW-0804">Transcription</keyword>
<evidence type="ECO:0000259" key="5">
    <source>
        <dbReference type="PROSITE" id="PS50110"/>
    </source>
</evidence>
<dbReference type="RefSeq" id="WP_202951968.1">
    <property type="nucleotide sequence ID" value="NZ_JAPCID010000057.1"/>
</dbReference>
<evidence type="ECO:0000256" key="1">
    <source>
        <dbReference type="ARBA" id="ARBA00023015"/>
    </source>
</evidence>
<feature type="domain" description="Response regulatory" evidence="5">
    <location>
        <begin position="6"/>
        <end position="120"/>
    </location>
</feature>
<dbReference type="InterPro" id="IPR011006">
    <property type="entry name" value="CheY-like_superfamily"/>
</dbReference>
<evidence type="ECO:0000313" key="6">
    <source>
        <dbReference type="EMBL" id="MDA0141455.1"/>
    </source>
</evidence>